<comment type="caution">
    <text evidence="1">The sequence shown here is derived from an EMBL/GenBank/DDBJ whole genome shotgun (WGS) entry which is preliminary data.</text>
</comment>
<dbReference type="EMBL" id="DUJS01000002">
    <property type="protein sequence ID" value="HII69902.1"/>
    <property type="molecule type" value="Genomic_DNA"/>
</dbReference>
<protein>
    <submittedName>
        <fullName evidence="1">Uncharacterized protein</fullName>
    </submittedName>
</protein>
<gene>
    <name evidence="1" type="ORF">HA336_01550</name>
</gene>
<evidence type="ECO:0000313" key="1">
    <source>
        <dbReference type="EMBL" id="HII69902.1"/>
    </source>
</evidence>
<dbReference type="Proteomes" id="UP000619545">
    <property type="component" value="Unassembled WGS sequence"/>
</dbReference>
<name>A0A832T5S4_9EURY</name>
<sequence length="294" mass="32140">MFGWIRRHRKSIVTAGIIFLAAMMVLSAIPSFMMGGQSAVAAAEGTVDASIVKDYQVSVVRYLAVPKPGVKTSDVKSAVSSAGGVENVDVRKVKIKGYTVFVVDALVPLTADPEDVKKRIEERLKDKVLDARGTVIKGSKFVFQASYDGKPDVNAIKRAIRRELGNRLMDGPKLKVRYNAVVGEVLCNVSDGKHTLIEERIERALHSTGARGCLVIEQLIARLGTAKLTLLGPGKEKVGDRTVNFGDRMAMVLVLPEHAKSKHLTLALWISNSGGKQRIYVVDRDILRGKYIVF</sequence>
<dbReference type="RefSeq" id="WP_011019238.1">
    <property type="nucleotide sequence ID" value="NZ_DUJS01000002.1"/>
</dbReference>
<dbReference type="GeneID" id="1476971"/>
<dbReference type="AlphaFoldDB" id="A0A832T5S4"/>
<accession>A0A832T5S4</accession>
<evidence type="ECO:0000313" key="2">
    <source>
        <dbReference type="Proteomes" id="UP000619545"/>
    </source>
</evidence>
<reference evidence="1" key="1">
    <citation type="journal article" date="2020" name="bioRxiv">
        <title>A rank-normalized archaeal taxonomy based on genome phylogeny resolves widespread incomplete and uneven classifications.</title>
        <authorList>
            <person name="Rinke C."/>
            <person name="Chuvochina M."/>
            <person name="Mussig A.J."/>
            <person name="Chaumeil P.-A."/>
            <person name="Waite D.W."/>
            <person name="Whitman W.B."/>
            <person name="Parks D.H."/>
            <person name="Hugenholtz P."/>
        </authorList>
    </citation>
    <scope>NUCLEOTIDE SEQUENCE</scope>
    <source>
        <strain evidence="1">UBA8853</strain>
    </source>
</reference>
<proteinExistence type="predicted"/>
<organism evidence="1 2">
    <name type="scientific">Methanopyrus kandleri</name>
    <dbReference type="NCBI Taxonomy" id="2320"/>
    <lineage>
        <taxon>Archaea</taxon>
        <taxon>Methanobacteriati</taxon>
        <taxon>Methanobacteriota</taxon>
        <taxon>Methanomada group</taxon>
        <taxon>Methanopyri</taxon>
        <taxon>Methanopyrales</taxon>
        <taxon>Methanopyraceae</taxon>
        <taxon>Methanopyrus</taxon>
    </lineage>
</organism>